<organism evidence="3 4">
    <name type="scientific">Devosia sediminis</name>
    <dbReference type="NCBI Taxonomy" id="2798801"/>
    <lineage>
        <taxon>Bacteria</taxon>
        <taxon>Pseudomonadati</taxon>
        <taxon>Pseudomonadota</taxon>
        <taxon>Alphaproteobacteria</taxon>
        <taxon>Hyphomicrobiales</taxon>
        <taxon>Devosiaceae</taxon>
        <taxon>Devosia</taxon>
    </lineage>
</organism>
<gene>
    <name evidence="3" type="ORF">JEQ47_01275</name>
</gene>
<accession>A0A934IS84</accession>
<protein>
    <submittedName>
        <fullName evidence="3">CocE/NonD family hydrolase</fullName>
    </submittedName>
</protein>
<dbReference type="NCBIfam" id="TIGR00976">
    <property type="entry name" value="CocE_NonD"/>
    <property type="match status" value="1"/>
</dbReference>
<dbReference type="Gene3D" id="1.10.3020.10">
    <property type="entry name" value="alpha-amino acid ester hydrolase ( Helical cap domain)"/>
    <property type="match status" value="1"/>
</dbReference>
<sequence>MSLPSLYLAWVEDLPPRLNGVRRKRGIGVPMPDGVILKTDHYAPDSIGLHPTILMRLPYGRRGFAGIAEAYAERGFHVVIQACRGTERSDGEFDPFANERADGLATLDWIKAQPWYDGRIGLTGPSYLGYAQWAISDALPETAALAIKVTTADFRPVVFPSGAFHLNLWLSWVQVIEGLRRRPLSTAARMFSGDIERRTEKAAAVLPLLDADRKAVGHPIGFWRHWFDNAIDNDDFWTELDHRHRLTTNTPPVHFISGWYDFMLDPLLVDYQRLVELGHRPYLTIGTWFHVAEELQRDNLRETLAWMRAWLMGDRSGLRNRPVRLHISGRNEWHEFDTYPPGPPAPQTWHVGGSGALFDTGSGESGSDTYRYDPASPTPNLGGAIFAFTGAGAVDNASLEARGDVLTYTGRVLTSELTVIGQCQVSLVAGATLSHADFFVRLNDVAPDGVSRNICDGFVRVTPETPRDADGRWRLTIPLHATAHTFLPGHRLRLLVASGAHPRYARNLGTNEPIGTASTMSANDIEIFHAGTSVTLPTYVVD</sequence>
<dbReference type="SUPFAM" id="SSF49785">
    <property type="entry name" value="Galactose-binding domain-like"/>
    <property type="match status" value="1"/>
</dbReference>
<feature type="domain" description="Xaa-Pro dipeptidyl-peptidase C-terminal" evidence="2">
    <location>
        <begin position="304"/>
        <end position="538"/>
    </location>
</feature>
<dbReference type="InterPro" id="IPR029058">
    <property type="entry name" value="AB_hydrolase_fold"/>
</dbReference>
<keyword evidence="1 3" id="KW-0378">Hydrolase</keyword>
<dbReference type="Gene3D" id="2.60.120.260">
    <property type="entry name" value="Galactose-binding domain-like"/>
    <property type="match status" value="1"/>
</dbReference>
<reference evidence="3" key="1">
    <citation type="submission" date="2020-12" db="EMBL/GenBank/DDBJ databases">
        <title>Devosia sp. MSA67 isolated from Mo River.</title>
        <authorList>
            <person name="Ma F."/>
            <person name="Zi Z."/>
        </authorList>
    </citation>
    <scope>NUCLEOTIDE SEQUENCE</scope>
    <source>
        <strain evidence="3">MSA67</strain>
    </source>
</reference>
<dbReference type="AlphaFoldDB" id="A0A934IS84"/>
<dbReference type="EMBL" id="JAEKMH010000001">
    <property type="protein sequence ID" value="MBJ3783337.1"/>
    <property type="molecule type" value="Genomic_DNA"/>
</dbReference>
<dbReference type="Pfam" id="PF08530">
    <property type="entry name" value="PepX_C"/>
    <property type="match status" value="1"/>
</dbReference>
<dbReference type="GO" id="GO:0008239">
    <property type="term" value="F:dipeptidyl-peptidase activity"/>
    <property type="evidence" value="ECO:0007669"/>
    <property type="project" value="InterPro"/>
</dbReference>
<dbReference type="SMART" id="SM00939">
    <property type="entry name" value="PepX_C"/>
    <property type="match status" value="1"/>
</dbReference>
<keyword evidence="4" id="KW-1185">Reference proteome</keyword>
<dbReference type="InterPro" id="IPR008979">
    <property type="entry name" value="Galactose-bd-like_sf"/>
</dbReference>
<dbReference type="RefSeq" id="WP_198874579.1">
    <property type="nucleotide sequence ID" value="NZ_JAEKMH010000001.1"/>
</dbReference>
<dbReference type="SUPFAM" id="SSF53474">
    <property type="entry name" value="alpha/beta-Hydrolases"/>
    <property type="match status" value="1"/>
</dbReference>
<evidence type="ECO:0000313" key="3">
    <source>
        <dbReference type="EMBL" id="MBJ3783337.1"/>
    </source>
</evidence>
<dbReference type="Proteomes" id="UP000602124">
    <property type="component" value="Unassembled WGS sequence"/>
</dbReference>
<dbReference type="InterPro" id="IPR013736">
    <property type="entry name" value="Xaa-Pro_dipept_C"/>
</dbReference>
<proteinExistence type="predicted"/>
<name>A0A934IS84_9HYPH</name>
<dbReference type="InterPro" id="IPR005674">
    <property type="entry name" value="CocE/Ser_esterase"/>
</dbReference>
<comment type="caution">
    <text evidence="3">The sequence shown here is derived from an EMBL/GenBank/DDBJ whole genome shotgun (WGS) entry which is preliminary data.</text>
</comment>
<dbReference type="InterPro" id="IPR000383">
    <property type="entry name" value="Xaa-Pro-like_dom"/>
</dbReference>
<dbReference type="Gene3D" id="3.40.50.1820">
    <property type="entry name" value="alpha/beta hydrolase"/>
    <property type="match status" value="1"/>
</dbReference>
<evidence type="ECO:0000313" key="4">
    <source>
        <dbReference type="Proteomes" id="UP000602124"/>
    </source>
</evidence>
<dbReference type="Pfam" id="PF02129">
    <property type="entry name" value="Peptidase_S15"/>
    <property type="match status" value="1"/>
</dbReference>
<evidence type="ECO:0000256" key="1">
    <source>
        <dbReference type="ARBA" id="ARBA00022801"/>
    </source>
</evidence>
<evidence type="ECO:0000259" key="2">
    <source>
        <dbReference type="SMART" id="SM00939"/>
    </source>
</evidence>